<dbReference type="Gene3D" id="3.40.50.1240">
    <property type="entry name" value="Phosphoglycerate mutase-like"/>
    <property type="match status" value="1"/>
</dbReference>
<dbReference type="EMBL" id="CAFBQU010000003">
    <property type="protein sequence ID" value="CAB5060170.1"/>
    <property type="molecule type" value="Genomic_DNA"/>
</dbReference>
<dbReference type="SMART" id="SM00855">
    <property type="entry name" value="PGAM"/>
    <property type="match status" value="1"/>
</dbReference>
<reference evidence="3" key="1">
    <citation type="submission" date="2020-05" db="EMBL/GenBank/DDBJ databases">
        <authorList>
            <person name="Chiriac C."/>
            <person name="Salcher M."/>
            <person name="Ghai R."/>
            <person name="Kavagutti S V."/>
        </authorList>
    </citation>
    <scope>NUCLEOTIDE SEQUENCE</scope>
</reference>
<organism evidence="3">
    <name type="scientific">freshwater metagenome</name>
    <dbReference type="NCBI Taxonomy" id="449393"/>
    <lineage>
        <taxon>unclassified sequences</taxon>
        <taxon>metagenomes</taxon>
        <taxon>ecological metagenomes</taxon>
    </lineage>
</organism>
<dbReference type="InterPro" id="IPR029033">
    <property type="entry name" value="His_PPase_superfam"/>
</dbReference>
<evidence type="ECO:0000256" key="2">
    <source>
        <dbReference type="ARBA" id="ARBA00023235"/>
    </source>
</evidence>
<dbReference type="PANTHER" id="PTHR48100:SF1">
    <property type="entry name" value="HISTIDINE PHOSPHATASE FAMILY PROTEIN-RELATED"/>
    <property type="match status" value="1"/>
</dbReference>
<proteinExistence type="predicted"/>
<accession>A0A6J7U4H0</accession>
<dbReference type="InterPro" id="IPR050275">
    <property type="entry name" value="PGM_Phosphatase"/>
</dbReference>
<dbReference type="AlphaFoldDB" id="A0A6J7U4H0"/>
<dbReference type="GO" id="GO:0016791">
    <property type="term" value="F:phosphatase activity"/>
    <property type="evidence" value="ECO:0007669"/>
    <property type="project" value="TreeGrafter"/>
</dbReference>
<keyword evidence="1" id="KW-0324">Glycolysis</keyword>
<dbReference type="InterPro" id="IPR013078">
    <property type="entry name" value="His_Pase_superF_clade-1"/>
</dbReference>
<dbReference type="CDD" id="cd07067">
    <property type="entry name" value="HP_PGM_like"/>
    <property type="match status" value="1"/>
</dbReference>
<dbReference type="InterPro" id="IPR001345">
    <property type="entry name" value="PG/BPGM_mutase_AS"/>
</dbReference>
<evidence type="ECO:0000256" key="1">
    <source>
        <dbReference type="ARBA" id="ARBA00023152"/>
    </source>
</evidence>
<dbReference type="Pfam" id="PF00300">
    <property type="entry name" value="His_Phos_1"/>
    <property type="match status" value="1"/>
</dbReference>
<name>A0A6J7U4H0_9ZZZZ</name>
<evidence type="ECO:0000313" key="3">
    <source>
        <dbReference type="EMBL" id="CAB5060170.1"/>
    </source>
</evidence>
<dbReference type="PANTHER" id="PTHR48100">
    <property type="entry name" value="BROAD-SPECIFICITY PHOSPHATASE YOR283W-RELATED"/>
    <property type="match status" value="1"/>
</dbReference>
<dbReference type="PROSITE" id="PS00175">
    <property type="entry name" value="PG_MUTASE"/>
    <property type="match status" value="1"/>
</dbReference>
<sequence length="214" mass="23742">MKSVALSANNLQVVPETAPARLLLVRHGQSEWNALGKMQGHADSPLSPEGRKQARNAARRLGVFDLIVSSDLLRASETANLIAEEMGLSVLPPHPGLREINVGPWQGLTRREIDKKFPGYVEHDMRPPGYEPDHEVFARVSSALFDIARDHPGAMGLVVTHSGIIRVMRRTLGYPDQRNHRNLEGCWFTLNLDGRIEVSDSVNILRNTTTSDTL</sequence>
<protein>
    <submittedName>
        <fullName evidence="3">Unannotated protein</fullName>
    </submittedName>
</protein>
<keyword evidence="2" id="KW-0413">Isomerase</keyword>
<dbReference type="SUPFAM" id="SSF53254">
    <property type="entry name" value="Phosphoglycerate mutase-like"/>
    <property type="match status" value="1"/>
</dbReference>
<gene>
    <name evidence="3" type="ORF">UFOPK4347_00261</name>
</gene>
<dbReference type="GO" id="GO:0005737">
    <property type="term" value="C:cytoplasm"/>
    <property type="evidence" value="ECO:0007669"/>
    <property type="project" value="TreeGrafter"/>
</dbReference>